<dbReference type="PROSITE" id="PS50157">
    <property type="entry name" value="ZINC_FINGER_C2H2_2"/>
    <property type="match status" value="5"/>
</dbReference>
<reference evidence="11 12" key="1">
    <citation type="journal article" date="2019" name="Sci. Rep.">
        <title>Orb-weaving spider Araneus ventricosus genome elucidates the spidroin gene catalogue.</title>
        <authorList>
            <person name="Kono N."/>
            <person name="Nakamura H."/>
            <person name="Ohtoshi R."/>
            <person name="Moran D.A.P."/>
            <person name="Shinohara A."/>
            <person name="Yoshida Y."/>
            <person name="Fujiwara M."/>
            <person name="Mori M."/>
            <person name="Tomita M."/>
            <person name="Arakawa K."/>
        </authorList>
    </citation>
    <scope>NUCLEOTIDE SEQUENCE [LARGE SCALE GENOMIC DNA]</scope>
</reference>
<dbReference type="Pfam" id="PF13894">
    <property type="entry name" value="zf-C2H2_4"/>
    <property type="match status" value="1"/>
</dbReference>
<dbReference type="Pfam" id="PF13465">
    <property type="entry name" value="zf-H2C2_2"/>
    <property type="match status" value="1"/>
</dbReference>
<dbReference type="GO" id="GO:0005634">
    <property type="term" value="C:nucleus"/>
    <property type="evidence" value="ECO:0007669"/>
    <property type="project" value="UniProtKB-SubCell"/>
</dbReference>
<accession>A0A4Y2UZK8</accession>
<dbReference type="InterPro" id="IPR036236">
    <property type="entry name" value="Znf_C2H2_sf"/>
</dbReference>
<dbReference type="Proteomes" id="UP000499080">
    <property type="component" value="Unassembled WGS sequence"/>
</dbReference>
<dbReference type="EMBL" id="BGPR01041996">
    <property type="protein sequence ID" value="GBO18373.1"/>
    <property type="molecule type" value="Genomic_DNA"/>
</dbReference>
<dbReference type="AlphaFoldDB" id="A0A4Y2UZK8"/>
<evidence type="ECO:0000256" key="3">
    <source>
        <dbReference type="ARBA" id="ARBA00022723"/>
    </source>
</evidence>
<dbReference type="PANTHER" id="PTHR23235">
    <property type="entry name" value="KRUEPPEL-LIKE TRANSCRIPTION FACTOR"/>
    <property type="match status" value="1"/>
</dbReference>
<dbReference type="FunFam" id="3.30.160.60:FF:003288">
    <property type="entry name" value="Uncharacterized protein"/>
    <property type="match status" value="1"/>
</dbReference>
<evidence type="ECO:0000256" key="6">
    <source>
        <dbReference type="ARBA" id="ARBA00022833"/>
    </source>
</evidence>
<protein>
    <submittedName>
        <fullName evidence="11">Zinc finger protein 227</fullName>
    </submittedName>
</protein>
<dbReference type="SUPFAM" id="SSF57667">
    <property type="entry name" value="beta-beta-alpha zinc fingers"/>
    <property type="match status" value="3"/>
</dbReference>
<evidence type="ECO:0000256" key="4">
    <source>
        <dbReference type="ARBA" id="ARBA00022737"/>
    </source>
</evidence>
<keyword evidence="3" id="KW-0479">Metal-binding</keyword>
<dbReference type="GO" id="GO:0000981">
    <property type="term" value="F:DNA-binding transcription factor activity, RNA polymerase II-specific"/>
    <property type="evidence" value="ECO:0007669"/>
    <property type="project" value="TreeGrafter"/>
</dbReference>
<comment type="subcellular location">
    <subcellularLocation>
        <location evidence="1">Nucleus</location>
    </subcellularLocation>
</comment>
<organism evidence="11 12">
    <name type="scientific">Araneus ventricosus</name>
    <name type="common">Orbweaver spider</name>
    <name type="synonym">Epeira ventricosa</name>
    <dbReference type="NCBI Taxonomy" id="182803"/>
    <lineage>
        <taxon>Eukaryota</taxon>
        <taxon>Metazoa</taxon>
        <taxon>Ecdysozoa</taxon>
        <taxon>Arthropoda</taxon>
        <taxon>Chelicerata</taxon>
        <taxon>Arachnida</taxon>
        <taxon>Araneae</taxon>
        <taxon>Araneomorphae</taxon>
        <taxon>Entelegynae</taxon>
        <taxon>Araneoidea</taxon>
        <taxon>Araneidae</taxon>
        <taxon>Araneus</taxon>
    </lineage>
</organism>
<dbReference type="Pfam" id="PF12874">
    <property type="entry name" value="zf-met"/>
    <property type="match status" value="1"/>
</dbReference>
<proteinExistence type="inferred from homology"/>
<feature type="domain" description="C2H2-type" evidence="10">
    <location>
        <begin position="320"/>
        <end position="347"/>
    </location>
</feature>
<evidence type="ECO:0000256" key="7">
    <source>
        <dbReference type="ARBA" id="ARBA00023242"/>
    </source>
</evidence>
<dbReference type="SMART" id="SM00355">
    <property type="entry name" value="ZnF_C2H2"/>
    <property type="match status" value="5"/>
</dbReference>
<dbReference type="PROSITE" id="PS00028">
    <property type="entry name" value="ZINC_FINGER_C2H2_1"/>
    <property type="match status" value="5"/>
</dbReference>
<evidence type="ECO:0000313" key="11">
    <source>
        <dbReference type="EMBL" id="GBO18373.1"/>
    </source>
</evidence>
<feature type="region of interest" description="Disordered" evidence="9">
    <location>
        <begin position="89"/>
        <end position="110"/>
    </location>
</feature>
<comment type="similarity">
    <text evidence="2">Belongs to the krueppel C2H2-type zinc-finger protein family.</text>
</comment>
<feature type="domain" description="C2H2-type" evidence="10">
    <location>
        <begin position="376"/>
        <end position="403"/>
    </location>
</feature>
<evidence type="ECO:0000256" key="8">
    <source>
        <dbReference type="PROSITE-ProRule" id="PRU00042"/>
    </source>
</evidence>
<dbReference type="PANTHER" id="PTHR23235:SF178">
    <property type="entry name" value="C2H2-TYPE DOMAIN-CONTAINING PROTEIN-RELATED"/>
    <property type="match status" value="1"/>
</dbReference>
<gene>
    <name evidence="11" type="primary">ZNF227_36</name>
    <name evidence="11" type="ORF">AVEN_125536_1</name>
</gene>
<dbReference type="InterPro" id="IPR013087">
    <property type="entry name" value="Znf_C2H2_type"/>
</dbReference>
<evidence type="ECO:0000256" key="1">
    <source>
        <dbReference type="ARBA" id="ARBA00004123"/>
    </source>
</evidence>
<keyword evidence="4" id="KW-0677">Repeat</keyword>
<keyword evidence="7" id="KW-0539">Nucleus</keyword>
<evidence type="ECO:0000256" key="5">
    <source>
        <dbReference type="ARBA" id="ARBA00022771"/>
    </source>
</evidence>
<keyword evidence="5 8" id="KW-0863">Zinc-finger</keyword>
<keyword evidence="12" id="KW-1185">Reference proteome</keyword>
<dbReference type="GO" id="GO:0000978">
    <property type="term" value="F:RNA polymerase II cis-regulatory region sequence-specific DNA binding"/>
    <property type="evidence" value="ECO:0007669"/>
    <property type="project" value="TreeGrafter"/>
</dbReference>
<keyword evidence="6" id="KW-0862">Zinc</keyword>
<name>A0A4Y2UZK8_ARAVE</name>
<comment type="caution">
    <text evidence="11">The sequence shown here is derived from an EMBL/GenBank/DDBJ whole genome shotgun (WGS) entry which is preliminary data.</text>
</comment>
<dbReference type="Gene3D" id="3.30.160.60">
    <property type="entry name" value="Classic Zinc Finger"/>
    <property type="match status" value="5"/>
</dbReference>
<evidence type="ECO:0000259" key="10">
    <source>
        <dbReference type="PROSITE" id="PS50157"/>
    </source>
</evidence>
<sequence length="457" mass="51494">MEELVCMVCFRTYFPPGHYCVNNRWVPVVPNLNVTFREVQKLLFGGKQVSIPGPSEQINVSTSVSTENVDFIEYFYHDSSLSNEAINRNDEGTVSSHNSTTGEASKQSEQGNIMTMRQSFPSSQISTNVSPLVNIGSQFGINEGHFPLSPIYEKTNTEMTSDEIQRAEINHQIEKYGQNTINNLMTVHLGNTTNHFAIGEAVPNQLNDIPTIITVKDSGSINNDSRMNKSKVGESQPECFTETSQNEFSFPDRIDQKCQKESTMIISNLGASELITDGRLFAGNSRLQQNVCNSSLSWTEFQSERNLKQHSVVTSGQKRFICKVCQKGYSHAITLKSHLCVHEDINPYECKFCGKLFTTKNDLKRHVLIHTGEKPFTCDICGKGFTQNGNLKTHMRTHTGEKPYSCPTCGKSFTRKCTFKTHVRIHTGEKPYQCEFCGRNFSSKSYLNKHTKTHKSK</sequence>
<evidence type="ECO:0000256" key="9">
    <source>
        <dbReference type="SAM" id="MobiDB-lite"/>
    </source>
</evidence>
<feature type="domain" description="C2H2-type" evidence="10">
    <location>
        <begin position="348"/>
        <end position="375"/>
    </location>
</feature>
<dbReference type="GO" id="GO:0008270">
    <property type="term" value="F:zinc ion binding"/>
    <property type="evidence" value="ECO:0007669"/>
    <property type="project" value="UniProtKB-KW"/>
</dbReference>
<feature type="domain" description="C2H2-type" evidence="10">
    <location>
        <begin position="432"/>
        <end position="457"/>
    </location>
</feature>
<dbReference type="Pfam" id="PF00096">
    <property type="entry name" value="zf-C2H2"/>
    <property type="match status" value="1"/>
</dbReference>
<feature type="domain" description="C2H2-type" evidence="10">
    <location>
        <begin position="404"/>
        <end position="431"/>
    </location>
</feature>
<dbReference type="OrthoDB" id="1405595at2759"/>
<dbReference type="FunFam" id="3.30.160.60:FF:001498">
    <property type="entry name" value="Zinc finger protein 404"/>
    <property type="match status" value="1"/>
</dbReference>
<dbReference type="FunFam" id="3.30.160.60:FF:002343">
    <property type="entry name" value="Zinc finger protein 33A"/>
    <property type="match status" value="1"/>
</dbReference>
<dbReference type="FunFam" id="3.30.160.60:FF:000446">
    <property type="entry name" value="Zinc finger protein"/>
    <property type="match status" value="1"/>
</dbReference>
<evidence type="ECO:0000313" key="12">
    <source>
        <dbReference type="Proteomes" id="UP000499080"/>
    </source>
</evidence>
<evidence type="ECO:0000256" key="2">
    <source>
        <dbReference type="ARBA" id="ARBA00006991"/>
    </source>
</evidence>